<dbReference type="OrthoDB" id="9795441at2"/>
<dbReference type="AlphaFoldDB" id="E7G940"/>
<evidence type="ECO:0000313" key="5">
    <source>
        <dbReference type="EMBL" id="EFW05481.1"/>
    </source>
</evidence>
<dbReference type="SMART" id="SM00347">
    <property type="entry name" value="HTH_MARR"/>
    <property type="match status" value="1"/>
</dbReference>
<keyword evidence="6" id="KW-1185">Reference proteome</keyword>
<dbReference type="PROSITE" id="PS50995">
    <property type="entry name" value="HTH_MARR_2"/>
    <property type="match status" value="1"/>
</dbReference>
<dbReference type="EMBL" id="ADKX01000023">
    <property type="protein sequence ID" value="EFW05481.1"/>
    <property type="molecule type" value="Genomic_DNA"/>
</dbReference>
<gene>
    <name evidence="5" type="ORF">HMPREF9488_01278</name>
</gene>
<dbReference type="Gene3D" id="1.10.10.10">
    <property type="entry name" value="Winged helix-like DNA-binding domain superfamily/Winged helix DNA-binding domain"/>
    <property type="match status" value="1"/>
</dbReference>
<dbReference type="GO" id="GO:0003677">
    <property type="term" value="F:DNA binding"/>
    <property type="evidence" value="ECO:0007669"/>
    <property type="project" value="UniProtKB-KW"/>
</dbReference>
<keyword evidence="2" id="KW-0238">DNA-binding</keyword>
<dbReference type="HOGENOM" id="CLU_083287_25_1_9"/>
<comment type="caution">
    <text evidence="5">The sequence shown here is derived from an EMBL/GenBank/DDBJ whole genome shotgun (WGS) entry which is preliminary data.</text>
</comment>
<dbReference type="GeneID" id="78230913"/>
<dbReference type="PANTHER" id="PTHR42756">
    <property type="entry name" value="TRANSCRIPTIONAL REGULATOR, MARR"/>
    <property type="match status" value="1"/>
</dbReference>
<proteinExistence type="predicted"/>
<dbReference type="STRING" id="100884.GCA_000269565_03120"/>
<dbReference type="Pfam" id="PF12802">
    <property type="entry name" value="MarR_2"/>
    <property type="match status" value="1"/>
</dbReference>
<reference evidence="5 6" key="1">
    <citation type="submission" date="2010-12" db="EMBL/GenBank/DDBJ databases">
        <title>The Genome Sequence of Coprobacillus sp. strain 29_1.</title>
        <authorList>
            <consortium name="The Broad Institute Genome Sequencing Platform"/>
            <person name="Earl A."/>
            <person name="Ward D."/>
            <person name="Feldgarden M."/>
            <person name="Gevers D."/>
            <person name="Daigneault M."/>
            <person name="Sibley C.D."/>
            <person name="White A."/>
            <person name="Strauss J."/>
            <person name="Allen-Vercoe E."/>
            <person name="Young S.K."/>
            <person name="Zeng Q."/>
            <person name="Gargeya S."/>
            <person name="Fitzgerald M."/>
            <person name="Haas B."/>
            <person name="Abouelleil A."/>
            <person name="Alvarado L."/>
            <person name="Arachchi H.M."/>
            <person name="Berlin A."/>
            <person name="Brown A."/>
            <person name="Chapman S.B."/>
            <person name="Chen Z."/>
            <person name="Dunbar C."/>
            <person name="Freedman E."/>
            <person name="Gearin G."/>
            <person name="Gellesch M."/>
            <person name="Goldberg J."/>
            <person name="Griggs A."/>
            <person name="Gujja S."/>
            <person name="Heilman E."/>
            <person name="Heiman D."/>
            <person name="Howarth C."/>
            <person name="Larson L."/>
            <person name="Lui A."/>
            <person name="MacDonald P.J.P."/>
            <person name="Mehta T."/>
            <person name="Montmayeur A."/>
            <person name="Murphy C."/>
            <person name="Neiman D."/>
            <person name="Pearson M."/>
            <person name="Priest M."/>
            <person name="Roberts A."/>
            <person name="Saif S."/>
            <person name="Shea T."/>
            <person name="Shenoy N."/>
            <person name="Sisk P."/>
            <person name="Stolte C."/>
            <person name="Sykes S."/>
            <person name="White J."/>
            <person name="Yandava C."/>
            <person name="Nusbaum C."/>
            <person name="Birren B."/>
        </authorList>
    </citation>
    <scope>NUCLEOTIDE SEQUENCE [LARGE SCALE GENOMIC DNA]</scope>
    <source>
        <strain evidence="5 6">29_1</strain>
    </source>
</reference>
<dbReference type="Proteomes" id="UP000003157">
    <property type="component" value="Unassembled WGS sequence"/>
</dbReference>
<dbReference type="PANTHER" id="PTHR42756:SF1">
    <property type="entry name" value="TRANSCRIPTIONAL REPRESSOR OF EMRAB OPERON"/>
    <property type="match status" value="1"/>
</dbReference>
<evidence type="ECO:0000256" key="1">
    <source>
        <dbReference type="ARBA" id="ARBA00023015"/>
    </source>
</evidence>
<sequence>MTDLLKMIHSMKSLYDHLCMDVMQAYHLTRSELDILLFLHNNPEFDSAKDIVEKRGLVKSHASMGIEKLIQKGYLKTVQDQKDKRRYHLYLLTSSQPIIEAGLKAQKRFNDILFQGISEDELKCWENILRQMSYNIIDGKEEI</sequence>
<accession>E7G940</accession>
<dbReference type="RefSeq" id="WP_008788394.1">
    <property type="nucleotide sequence ID" value="NZ_AKCB01000002.1"/>
</dbReference>
<dbReference type="GO" id="GO:0003700">
    <property type="term" value="F:DNA-binding transcription factor activity"/>
    <property type="evidence" value="ECO:0007669"/>
    <property type="project" value="InterPro"/>
</dbReference>
<evidence type="ECO:0000259" key="4">
    <source>
        <dbReference type="PROSITE" id="PS50995"/>
    </source>
</evidence>
<keyword evidence="3" id="KW-0804">Transcription</keyword>
<evidence type="ECO:0000256" key="3">
    <source>
        <dbReference type="ARBA" id="ARBA00023163"/>
    </source>
</evidence>
<dbReference type="InterPro" id="IPR000835">
    <property type="entry name" value="HTH_MarR-typ"/>
</dbReference>
<feature type="domain" description="HTH marR-type" evidence="4">
    <location>
        <begin position="1"/>
        <end position="134"/>
    </location>
</feature>
<protein>
    <recommendedName>
        <fullName evidence="4">HTH marR-type domain-containing protein</fullName>
    </recommendedName>
</protein>
<dbReference type="eggNOG" id="COG1846">
    <property type="taxonomic scope" value="Bacteria"/>
</dbReference>
<evidence type="ECO:0000313" key="6">
    <source>
        <dbReference type="Proteomes" id="UP000003157"/>
    </source>
</evidence>
<evidence type="ECO:0000256" key="2">
    <source>
        <dbReference type="ARBA" id="ARBA00023125"/>
    </source>
</evidence>
<name>E7G940_9FIRM</name>
<dbReference type="InterPro" id="IPR036388">
    <property type="entry name" value="WH-like_DNA-bd_sf"/>
</dbReference>
<dbReference type="InterPro" id="IPR036390">
    <property type="entry name" value="WH_DNA-bd_sf"/>
</dbReference>
<dbReference type="SUPFAM" id="SSF46785">
    <property type="entry name" value="Winged helix' DNA-binding domain"/>
    <property type="match status" value="1"/>
</dbReference>
<organism evidence="5 6">
    <name type="scientific">Coprobacillus cateniformis</name>
    <dbReference type="NCBI Taxonomy" id="100884"/>
    <lineage>
        <taxon>Bacteria</taxon>
        <taxon>Bacillati</taxon>
        <taxon>Bacillota</taxon>
        <taxon>Erysipelotrichia</taxon>
        <taxon>Erysipelotrichales</taxon>
        <taxon>Coprobacillaceae</taxon>
        <taxon>Coprobacillus</taxon>
    </lineage>
</organism>
<keyword evidence="1" id="KW-0805">Transcription regulation</keyword>